<evidence type="ECO:0000313" key="3">
    <source>
        <dbReference type="Proteomes" id="UP000238348"/>
    </source>
</evidence>
<dbReference type="Gene3D" id="3.40.50.410">
    <property type="entry name" value="von Willebrand factor, type A domain"/>
    <property type="match status" value="1"/>
</dbReference>
<dbReference type="Proteomes" id="UP000238348">
    <property type="component" value="Chromosome"/>
</dbReference>
<feature type="domain" description="DUF58" evidence="1">
    <location>
        <begin position="100"/>
        <end position="303"/>
    </location>
</feature>
<reference evidence="2 3" key="1">
    <citation type="submission" date="2015-09" db="EMBL/GenBank/DDBJ databases">
        <title>Sorangium comparison.</title>
        <authorList>
            <person name="Zaburannyi N."/>
            <person name="Bunk B."/>
            <person name="Overmann J."/>
            <person name="Mueller R."/>
        </authorList>
    </citation>
    <scope>NUCLEOTIDE SEQUENCE [LARGE SCALE GENOMIC DNA]</scope>
    <source>
        <strain evidence="2 3">So ce26</strain>
    </source>
</reference>
<dbReference type="InterPro" id="IPR002881">
    <property type="entry name" value="DUF58"/>
</dbReference>
<organism evidence="2 3">
    <name type="scientific">Sorangium cellulosum</name>
    <name type="common">Polyangium cellulosum</name>
    <dbReference type="NCBI Taxonomy" id="56"/>
    <lineage>
        <taxon>Bacteria</taxon>
        <taxon>Pseudomonadati</taxon>
        <taxon>Myxococcota</taxon>
        <taxon>Polyangia</taxon>
        <taxon>Polyangiales</taxon>
        <taxon>Polyangiaceae</taxon>
        <taxon>Sorangium</taxon>
    </lineage>
</organism>
<dbReference type="PANTHER" id="PTHR33608:SF7">
    <property type="entry name" value="DUF58 DOMAIN-CONTAINING PROTEIN"/>
    <property type="match status" value="1"/>
</dbReference>
<protein>
    <recommendedName>
        <fullName evidence="1">DUF58 domain-containing protein</fullName>
    </recommendedName>
</protein>
<dbReference type="InterPro" id="IPR036465">
    <property type="entry name" value="vWFA_dom_sf"/>
</dbReference>
<evidence type="ECO:0000313" key="2">
    <source>
        <dbReference type="EMBL" id="AUX39352.1"/>
    </source>
</evidence>
<proteinExistence type="predicted"/>
<accession>A0A2L0EJ80</accession>
<gene>
    <name evidence="2" type="ORF">SOCE26_007410</name>
</gene>
<dbReference type="SUPFAM" id="SSF53300">
    <property type="entry name" value="vWA-like"/>
    <property type="match status" value="1"/>
</dbReference>
<dbReference type="Pfam" id="PF01882">
    <property type="entry name" value="DUF58"/>
    <property type="match status" value="1"/>
</dbReference>
<evidence type="ECO:0000259" key="1">
    <source>
        <dbReference type="Pfam" id="PF01882"/>
    </source>
</evidence>
<dbReference type="RefSeq" id="WP_234023354.1">
    <property type="nucleotide sequence ID" value="NZ_CP012673.1"/>
</dbReference>
<dbReference type="PANTHER" id="PTHR33608">
    <property type="entry name" value="BLL2464 PROTEIN"/>
    <property type="match status" value="1"/>
</dbReference>
<name>A0A2L0EJ80_SORCE</name>
<dbReference type="EMBL" id="CP012673">
    <property type="protein sequence ID" value="AUX39352.1"/>
    <property type="molecule type" value="Genomic_DNA"/>
</dbReference>
<sequence length="345" mass="36636">MRRLVAGARSLAWPALLVLKVNEASPGRPLPSPAAPLAAPPATVLYFRLPMLPSPPEPLLGAGFVRELEVLQRRLEIRARSGASGEHLARRRGGAAEFKEHRAYTPGDDMRRIDWAAYARTGEPVLKVFRAEEDVIARIVCDASVSLDFGEPTKLDAARRLAAAIGYMTLARSERAQLFVAGDGITREHPPARGRAGLAALLRALDGVRAAGGTHLAKAVDAVVRQSARPGLLCVLSDFFDPGPVTAALGRAAQAGHDVAVVQVVAAEELAPGLEGDLTLEDAETGALVDVTLDAAALEAYAARFAGLCDALRAFARRHGATYVRARSDEPLEGAVRRFVSRSVD</sequence>
<dbReference type="AlphaFoldDB" id="A0A2L0EJ80"/>